<dbReference type="SMART" id="SM00360">
    <property type="entry name" value="RRM"/>
    <property type="match status" value="3"/>
</dbReference>
<keyword evidence="1" id="KW-0507">mRNA processing</keyword>
<evidence type="ECO:0000313" key="13">
    <source>
        <dbReference type="Proteomes" id="UP000324907"/>
    </source>
</evidence>
<evidence type="ECO:0000313" key="11">
    <source>
        <dbReference type="Proteomes" id="UP000322899"/>
    </source>
</evidence>
<dbReference type="GO" id="GO:0006397">
    <property type="term" value="P:mRNA processing"/>
    <property type="evidence" value="ECO:0007669"/>
    <property type="project" value="UniProtKB-KW"/>
</dbReference>
<accession>A0A5A8CE56</accession>
<name>A0A5A8CE56_CAFRO</name>
<evidence type="ECO:0000256" key="1">
    <source>
        <dbReference type="ARBA" id="ARBA00022664"/>
    </source>
</evidence>
<keyword evidence="2 4" id="KW-0694">RNA-binding</keyword>
<dbReference type="SUPFAM" id="SSF54928">
    <property type="entry name" value="RNA-binding domain, RBD"/>
    <property type="match status" value="2"/>
</dbReference>
<feature type="compositionally biased region" description="Pro residues" evidence="5">
    <location>
        <begin position="360"/>
        <end position="376"/>
    </location>
</feature>
<dbReference type="Gene3D" id="3.30.70.330">
    <property type="match status" value="3"/>
</dbReference>
<protein>
    <recommendedName>
        <fullName evidence="6">RRM domain-containing protein</fullName>
    </recommendedName>
</protein>
<dbReference type="InterPro" id="IPR035979">
    <property type="entry name" value="RBD_domain_sf"/>
</dbReference>
<dbReference type="Proteomes" id="UP000323011">
    <property type="component" value="Unassembled WGS sequence"/>
</dbReference>
<dbReference type="PROSITE" id="PS50102">
    <property type="entry name" value="RRM"/>
    <property type="match status" value="3"/>
</dbReference>
<dbReference type="InterPro" id="IPR000504">
    <property type="entry name" value="RRM_dom"/>
</dbReference>
<dbReference type="OrthoDB" id="272703at2759"/>
<evidence type="ECO:0000256" key="3">
    <source>
        <dbReference type="ARBA" id="ARBA00023187"/>
    </source>
</evidence>
<evidence type="ECO:0000313" key="7">
    <source>
        <dbReference type="EMBL" id="KAA0151413.1"/>
    </source>
</evidence>
<dbReference type="AlphaFoldDB" id="A0A5A8CE56"/>
<evidence type="ECO:0000313" key="9">
    <source>
        <dbReference type="EMBL" id="KAA0164110.1"/>
    </source>
</evidence>
<dbReference type="GO" id="GO:0003723">
    <property type="term" value="F:RNA binding"/>
    <property type="evidence" value="ECO:0007669"/>
    <property type="project" value="UniProtKB-UniRule"/>
</dbReference>
<evidence type="ECO:0000313" key="8">
    <source>
        <dbReference type="EMBL" id="KAA0156077.1"/>
    </source>
</evidence>
<dbReference type="EMBL" id="VLTN01000027">
    <property type="protein sequence ID" value="KAA0151413.1"/>
    <property type="molecule type" value="Genomic_DNA"/>
</dbReference>
<dbReference type="Proteomes" id="UP000324907">
    <property type="component" value="Unassembled WGS sequence"/>
</dbReference>
<evidence type="ECO:0000259" key="6">
    <source>
        <dbReference type="PROSITE" id="PS50102"/>
    </source>
</evidence>
<feature type="domain" description="RRM" evidence="6">
    <location>
        <begin position="251"/>
        <end position="330"/>
    </location>
</feature>
<keyword evidence="3" id="KW-0508">mRNA splicing</keyword>
<dbReference type="EMBL" id="VLTM01000085">
    <property type="protein sequence ID" value="KAA0156077.1"/>
    <property type="molecule type" value="Genomic_DNA"/>
</dbReference>
<dbReference type="InterPro" id="IPR012677">
    <property type="entry name" value="Nucleotide-bd_a/b_plait_sf"/>
</dbReference>
<evidence type="ECO:0000256" key="2">
    <source>
        <dbReference type="ARBA" id="ARBA00022884"/>
    </source>
</evidence>
<evidence type="ECO:0000313" key="10">
    <source>
        <dbReference type="EMBL" id="KAA0171276.1"/>
    </source>
</evidence>
<feature type="compositionally biased region" description="Pro residues" evidence="5">
    <location>
        <begin position="331"/>
        <end position="343"/>
    </location>
</feature>
<dbReference type="GO" id="GO:0008380">
    <property type="term" value="P:RNA splicing"/>
    <property type="evidence" value="ECO:0007669"/>
    <property type="project" value="UniProtKB-KW"/>
</dbReference>
<reference evidence="11 12" key="1">
    <citation type="submission" date="2019-07" db="EMBL/GenBank/DDBJ databases">
        <title>Genomes of Cafeteria roenbergensis.</title>
        <authorList>
            <person name="Fischer M.G."/>
            <person name="Hackl T."/>
            <person name="Roman M."/>
        </authorList>
    </citation>
    <scope>NUCLEOTIDE SEQUENCE [LARGE SCALE GENOMIC DNA]</scope>
    <source>
        <strain evidence="7 12">BVI</strain>
        <strain evidence="8 14">Cflag</strain>
        <strain evidence="10 11">E4-10P</strain>
        <strain evidence="9 13">RCC970-E3</strain>
    </source>
</reference>
<evidence type="ECO:0000256" key="5">
    <source>
        <dbReference type="SAM" id="MobiDB-lite"/>
    </source>
</evidence>
<evidence type="ECO:0000313" key="14">
    <source>
        <dbReference type="Proteomes" id="UP000325113"/>
    </source>
</evidence>
<gene>
    <name evidence="10" type="ORF">FNF27_06395</name>
    <name evidence="9" type="ORF">FNF28_04023</name>
    <name evidence="7" type="ORF">FNF29_04612</name>
    <name evidence="8" type="ORF">FNF31_05983</name>
</gene>
<sequence length="484" mass="48988">MAGRGRSMTLPAWAQSSSGSVAGASSAAAAAPAPPMHMQHGMGAAGGVPGFSGGAAYGARPPPPAAAAPAAPTGRRFLDSSGAGLEAAGLPMPNLPAHVREGLIRSAVTIAGMSAPVVHGGMMSGPPGSRMDPRTRSGRRLYVGNLPPGATEPELVAFFSDLIAKTYKPDPGLVVSATCKGDRNFGFIEFDTMELATAAMGLDGVTFKGQAIKVQRPTDYDPSALPACGEPISLNLGALGIVSTQVPDGPNKIFVGGLAYQITEEQLKDLLQAYGPLRGLHLVKDPGATQSKGYAFCEYVDPAVTDRAVEGLNNLEVSEGRTLTVRRANPRGPPGPGAPPGGPPHGGHGAFMGGGFPGHGGPPPMHHGHAPPPGAPPAYGMAPQGPMPTTVLRVANMLSPAELANPAEVEEIRREAMGACGAHGQVQAAVIPTSGPAAGVVFVKFADVRAAQAAAQALGGKTFDGRMLQTSFAPEAQFAAGNFV</sequence>
<dbReference type="CDD" id="cd12231">
    <property type="entry name" value="RRM2_U2AF65"/>
    <property type="match status" value="1"/>
</dbReference>
<feature type="region of interest" description="Disordered" evidence="5">
    <location>
        <begin position="319"/>
        <end position="384"/>
    </location>
</feature>
<feature type="compositionally biased region" description="Gly residues" evidence="5">
    <location>
        <begin position="344"/>
        <end position="359"/>
    </location>
</feature>
<dbReference type="Pfam" id="PF00076">
    <property type="entry name" value="RRM_1"/>
    <property type="match status" value="3"/>
</dbReference>
<dbReference type="EMBL" id="VLTO01000055">
    <property type="protein sequence ID" value="KAA0171276.1"/>
    <property type="molecule type" value="Genomic_DNA"/>
</dbReference>
<evidence type="ECO:0000256" key="4">
    <source>
        <dbReference type="PROSITE-ProRule" id="PRU00176"/>
    </source>
</evidence>
<keyword evidence="12" id="KW-1185">Reference proteome</keyword>
<dbReference type="Proteomes" id="UP000325113">
    <property type="component" value="Unassembled WGS sequence"/>
</dbReference>
<feature type="domain" description="RRM" evidence="6">
    <location>
        <begin position="390"/>
        <end position="475"/>
    </location>
</feature>
<organism evidence="7 12">
    <name type="scientific">Cafeteria roenbergensis</name>
    <name type="common">Marine flagellate</name>
    <dbReference type="NCBI Taxonomy" id="33653"/>
    <lineage>
        <taxon>Eukaryota</taxon>
        <taxon>Sar</taxon>
        <taxon>Stramenopiles</taxon>
        <taxon>Bigyra</taxon>
        <taxon>Opalozoa</taxon>
        <taxon>Bicosoecida</taxon>
        <taxon>Cafeteriaceae</taxon>
        <taxon>Cafeteria</taxon>
    </lineage>
</organism>
<dbReference type="EMBL" id="VLTL01000060">
    <property type="protein sequence ID" value="KAA0164110.1"/>
    <property type="molecule type" value="Genomic_DNA"/>
</dbReference>
<dbReference type="CDD" id="cd12232">
    <property type="entry name" value="RRM3_U2AF65"/>
    <property type="match status" value="1"/>
</dbReference>
<comment type="caution">
    <text evidence="7">The sequence shown here is derived from an EMBL/GenBank/DDBJ whole genome shotgun (WGS) entry which is preliminary data.</text>
</comment>
<evidence type="ECO:0000313" key="12">
    <source>
        <dbReference type="Proteomes" id="UP000323011"/>
    </source>
</evidence>
<dbReference type="PANTHER" id="PTHR23139">
    <property type="entry name" value="RNA-BINDING PROTEIN"/>
    <property type="match status" value="1"/>
</dbReference>
<feature type="domain" description="RRM" evidence="6">
    <location>
        <begin position="139"/>
        <end position="219"/>
    </location>
</feature>
<dbReference type="OMA" id="IVMTSFY"/>
<dbReference type="Proteomes" id="UP000322899">
    <property type="component" value="Unassembled WGS sequence"/>
</dbReference>
<proteinExistence type="predicted"/>